<comment type="caution">
    <text evidence="4">The sequence shown here is derived from an EMBL/GenBank/DDBJ whole genome shotgun (WGS) entry which is preliminary data.</text>
</comment>
<dbReference type="SUPFAM" id="SSF47336">
    <property type="entry name" value="ACP-like"/>
    <property type="match status" value="1"/>
</dbReference>
<keyword evidence="1" id="KW-0596">Phosphopantetheine</keyword>
<protein>
    <submittedName>
        <fullName evidence="4">Acyl carrier protein</fullName>
    </submittedName>
</protein>
<organism evidence="4 5">
    <name type="scientific">Streptomyces scabichelini</name>
    <dbReference type="NCBI Taxonomy" id="2711217"/>
    <lineage>
        <taxon>Bacteria</taxon>
        <taxon>Bacillati</taxon>
        <taxon>Actinomycetota</taxon>
        <taxon>Actinomycetes</taxon>
        <taxon>Kitasatosporales</taxon>
        <taxon>Streptomycetaceae</taxon>
        <taxon>Streptomyces</taxon>
    </lineage>
</organism>
<reference evidence="4 5" key="1">
    <citation type="submission" date="2020-02" db="EMBL/GenBank/DDBJ databases">
        <title>Whole-genome analyses of novel actinobacteria.</title>
        <authorList>
            <person name="Sahin N."/>
            <person name="Gencbay T."/>
        </authorList>
    </citation>
    <scope>NUCLEOTIDE SEQUENCE [LARGE SCALE GENOMIC DNA]</scope>
    <source>
        <strain evidence="4 5">HC44</strain>
    </source>
</reference>
<accession>A0A6G4VAJ2</accession>
<name>A0A6G4VAJ2_9ACTN</name>
<keyword evidence="5" id="KW-1185">Reference proteome</keyword>
<dbReference type="Gene3D" id="1.10.1200.10">
    <property type="entry name" value="ACP-like"/>
    <property type="match status" value="1"/>
</dbReference>
<keyword evidence="2" id="KW-0597">Phosphoprotein</keyword>
<gene>
    <name evidence="4" type="ORF">G5C60_26990</name>
</gene>
<evidence type="ECO:0000256" key="1">
    <source>
        <dbReference type="ARBA" id="ARBA00022450"/>
    </source>
</evidence>
<dbReference type="PROSITE" id="PS00012">
    <property type="entry name" value="PHOSPHOPANTETHEINE"/>
    <property type="match status" value="1"/>
</dbReference>
<dbReference type="PROSITE" id="PS50075">
    <property type="entry name" value="CARRIER"/>
    <property type="match status" value="1"/>
</dbReference>
<dbReference type="InterPro" id="IPR036736">
    <property type="entry name" value="ACP-like_sf"/>
</dbReference>
<dbReference type="InterPro" id="IPR006162">
    <property type="entry name" value="Ppantetheine_attach_site"/>
</dbReference>
<dbReference type="InterPro" id="IPR009081">
    <property type="entry name" value="PP-bd_ACP"/>
</dbReference>
<dbReference type="AlphaFoldDB" id="A0A6G4VAJ2"/>
<evidence type="ECO:0000256" key="2">
    <source>
        <dbReference type="ARBA" id="ARBA00022553"/>
    </source>
</evidence>
<dbReference type="RefSeq" id="WP_165263518.1">
    <property type="nucleotide sequence ID" value="NZ_JAAKZY010000094.1"/>
</dbReference>
<dbReference type="Pfam" id="PF00550">
    <property type="entry name" value="PP-binding"/>
    <property type="match status" value="1"/>
</dbReference>
<dbReference type="EMBL" id="JAAKZY010000094">
    <property type="protein sequence ID" value="NGO11148.1"/>
    <property type="molecule type" value="Genomic_DNA"/>
</dbReference>
<evidence type="ECO:0000259" key="3">
    <source>
        <dbReference type="PROSITE" id="PS50075"/>
    </source>
</evidence>
<sequence>MNIREEVVTVLREIGFRDDELADTTGLSEDLGIDSTELVEIVVALEQHFDISIDMDAEGGFRTLGDLVACADRLLSVREG</sequence>
<feature type="domain" description="Carrier" evidence="3">
    <location>
        <begin position="1"/>
        <end position="75"/>
    </location>
</feature>
<dbReference type="Proteomes" id="UP000472335">
    <property type="component" value="Unassembled WGS sequence"/>
</dbReference>
<evidence type="ECO:0000313" key="4">
    <source>
        <dbReference type="EMBL" id="NGO11148.1"/>
    </source>
</evidence>
<proteinExistence type="predicted"/>
<evidence type="ECO:0000313" key="5">
    <source>
        <dbReference type="Proteomes" id="UP000472335"/>
    </source>
</evidence>